<keyword evidence="4 11" id="KW-0808">Transferase</keyword>
<evidence type="ECO:0000313" key="14">
    <source>
        <dbReference type="EMBL" id="MBC3766863.1"/>
    </source>
</evidence>
<name>A0A8J6IWV8_9ALTE</name>
<feature type="binding site" evidence="11">
    <location>
        <position position="310"/>
    </location>
    <ligand>
        <name>S-adenosyl-L-methionine</name>
        <dbReference type="ChEBI" id="CHEBI:59789"/>
    </ligand>
</feature>
<dbReference type="EC" id="2.1.1.190" evidence="11"/>
<dbReference type="Proteomes" id="UP000601768">
    <property type="component" value="Unassembled WGS sequence"/>
</dbReference>
<keyword evidence="6 11" id="KW-0479">Metal-binding</keyword>
<accession>A0A8J6IWV8</accession>
<dbReference type="RefSeq" id="WP_186507389.1">
    <property type="nucleotide sequence ID" value="NZ_JACNEP010000011.1"/>
</dbReference>
<evidence type="ECO:0000256" key="6">
    <source>
        <dbReference type="ARBA" id="ARBA00022723"/>
    </source>
</evidence>
<evidence type="ECO:0000256" key="3">
    <source>
        <dbReference type="ARBA" id="ARBA00022603"/>
    </source>
</evidence>
<gene>
    <name evidence="11 14" type="primary">rlmD</name>
    <name evidence="14" type="ORF">H8B19_13335</name>
</gene>
<keyword evidence="7 11" id="KW-0408">Iron</keyword>
<evidence type="ECO:0000256" key="2">
    <source>
        <dbReference type="ARBA" id="ARBA00022552"/>
    </source>
</evidence>
<dbReference type="NCBIfam" id="TIGR00479">
    <property type="entry name" value="rumA"/>
    <property type="match status" value="1"/>
</dbReference>
<reference evidence="14" key="1">
    <citation type="journal article" date="2018" name="Int. J. Syst. Evol. Microbiol.">
        <title>Neptunicella marina gen. nov., sp. nov., isolated from surface seawater.</title>
        <authorList>
            <person name="Liu X."/>
            <person name="Lai Q."/>
            <person name="Du Y."/>
            <person name="Zhang X."/>
            <person name="Liu Z."/>
            <person name="Sun F."/>
            <person name="Shao Z."/>
        </authorList>
    </citation>
    <scope>NUCLEOTIDE SEQUENCE</scope>
    <source>
        <strain evidence="14">S27-2</strain>
    </source>
</reference>
<dbReference type="EMBL" id="JACNEP010000011">
    <property type="protein sequence ID" value="MBC3766863.1"/>
    <property type="molecule type" value="Genomic_DNA"/>
</dbReference>
<organism evidence="14 15">
    <name type="scientific">Neptunicella marina</name>
    <dbReference type="NCBI Taxonomy" id="2125989"/>
    <lineage>
        <taxon>Bacteria</taxon>
        <taxon>Pseudomonadati</taxon>
        <taxon>Pseudomonadota</taxon>
        <taxon>Gammaproteobacteria</taxon>
        <taxon>Alteromonadales</taxon>
        <taxon>Alteromonadaceae</taxon>
        <taxon>Neptunicella</taxon>
    </lineage>
</organism>
<dbReference type="CDD" id="cd02440">
    <property type="entry name" value="AdoMet_MTases"/>
    <property type="match status" value="1"/>
</dbReference>
<evidence type="ECO:0000256" key="13">
    <source>
        <dbReference type="PROSITE-ProRule" id="PRU10015"/>
    </source>
</evidence>
<dbReference type="FunFam" id="3.40.50.150:FF:000009">
    <property type="entry name" value="23S rRNA (Uracil(1939)-C(5))-methyltransferase RlmD"/>
    <property type="match status" value="1"/>
</dbReference>
<dbReference type="InterPro" id="IPR030390">
    <property type="entry name" value="MeTrfase_TrmA_AS"/>
</dbReference>
<dbReference type="PROSITE" id="PS01230">
    <property type="entry name" value="TRMA_1"/>
    <property type="match status" value="1"/>
</dbReference>
<feature type="binding site" evidence="11">
    <location>
        <position position="93"/>
    </location>
    <ligand>
        <name>[4Fe-4S] cluster</name>
        <dbReference type="ChEBI" id="CHEBI:49883"/>
    </ligand>
</feature>
<comment type="caution">
    <text evidence="14">The sequence shown here is derived from an EMBL/GenBank/DDBJ whole genome shotgun (WGS) entry which is preliminary data.</text>
</comment>
<comment type="function">
    <text evidence="10 11">Catalyzes the formation of 5-methyl-uridine at position 1939 (m5U1939) in 23S rRNA.</text>
</comment>
<feature type="active site" evidence="13">
    <location>
        <position position="400"/>
    </location>
</feature>
<dbReference type="InterPro" id="IPR030391">
    <property type="entry name" value="MeTrfase_TrmA_CS"/>
</dbReference>
<dbReference type="InterPro" id="IPR029063">
    <property type="entry name" value="SAM-dependent_MTases_sf"/>
</dbReference>
<dbReference type="InterPro" id="IPR012340">
    <property type="entry name" value="NA-bd_OB-fold"/>
</dbReference>
<dbReference type="Gene3D" id="2.40.50.140">
    <property type="entry name" value="Nucleic acid-binding proteins"/>
    <property type="match status" value="1"/>
</dbReference>
<comment type="similarity">
    <text evidence="11">Belongs to the class I-like SAM-binding methyltransferase superfamily. RNA M5U methyltransferase family. RlmD subfamily.</text>
</comment>
<evidence type="ECO:0000256" key="1">
    <source>
        <dbReference type="ARBA" id="ARBA00022485"/>
    </source>
</evidence>
<evidence type="ECO:0000256" key="5">
    <source>
        <dbReference type="ARBA" id="ARBA00022691"/>
    </source>
</evidence>
<reference evidence="14" key="2">
    <citation type="submission" date="2020-08" db="EMBL/GenBank/DDBJ databases">
        <authorList>
            <person name="Lai Q."/>
        </authorList>
    </citation>
    <scope>NUCLEOTIDE SEQUENCE</scope>
    <source>
        <strain evidence="14">S27-2</strain>
    </source>
</reference>
<keyword evidence="5 11" id="KW-0949">S-adenosyl-L-methionine</keyword>
<keyword evidence="3 11" id="KW-0489">Methyltransferase</keyword>
<evidence type="ECO:0000256" key="4">
    <source>
        <dbReference type="ARBA" id="ARBA00022679"/>
    </source>
</evidence>
<dbReference type="Gene3D" id="2.40.50.1070">
    <property type="match status" value="1"/>
</dbReference>
<evidence type="ECO:0000256" key="7">
    <source>
        <dbReference type="ARBA" id="ARBA00023004"/>
    </source>
</evidence>
<dbReference type="NCBIfam" id="NF009639">
    <property type="entry name" value="PRK13168.1"/>
    <property type="match status" value="1"/>
</dbReference>
<keyword evidence="1 11" id="KW-0004">4Fe-4S</keyword>
<evidence type="ECO:0000256" key="8">
    <source>
        <dbReference type="ARBA" id="ARBA00023014"/>
    </source>
</evidence>
<evidence type="ECO:0000313" key="15">
    <source>
        <dbReference type="Proteomes" id="UP000601768"/>
    </source>
</evidence>
<dbReference type="InterPro" id="IPR010280">
    <property type="entry name" value="U5_MeTrfase_fam"/>
</dbReference>
<dbReference type="HAMAP" id="MF_01010">
    <property type="entry name" value="23SrRNA_methyltr_RlmD"/>
    <property type="match status" value="1"/>
</dbReference>
<evidence type="ECO:0000256" key="12">
    <source>
        <dbReference type="PROSITE-ProRule" id="PRU01024"/>
    </source>
</evidence>
<dbReference type="Gene3D" id="3.40.50.150">
    <property type="entry name" value="Vaccinia Virus protein VP39"/>
    <property type="match status" value="1"/>
</dbReference>
<evidence type="ECO:0000256" key="9">
    <source>
        <dbReference type="ARBA" id="ARBA00052756"/>
    </source>
</evidence>
<feature type="binding site" evidence="11">
    <location>
        <position position="84"/>
    </location>
    <ligand>
        <name>[4Fe-4S] cluster</name>
        <dbReference type="ChEBI" id="CHEBI:49883"/>
    </ligand>
</feature>
<keyword evidence="2 11" id="KW-0698">rRNA processing</keyword>
<feature type="binding site" evidence="11">
    <location>
        <position position="353"/>
    </location>
    <ligand>
        <name>S-adenosyl-L-methionine</name>
        <dbReference type="ChEBI" id="CHEBI:59789"/>
    </ligand>
</feature>
<dbReference type="PANTHER" id="PTHR11061:SF49">
    <property type="entry name" value="23S RRNA (URACIL(1939)-C(5))-METHYLTRANSFERASE RLMD"/>
    <property type="match status" value="1"/>
</dbReference>
<feature type="binding site" evidence="11 12">
    <location>
        <position position="276"/>
    </location>
    <ligand>
        <name>S-adenosyl-L-methionine</name>
        <dbReference type="ChEBI" id="CHEBI:59789"/>
    </ligand>
</feature>
<feature type="binding site" evidence="11 12">
    <location>
        <position position="326"/>
    </location>
    <ligand>
        <name>S-adenosyl-L-methionine</name>
        <dbReference type="ChEBI" id="CHEBI:59789"/>
    </ligand>
</feature>
<dbReference type="GO" id="GO:0070041">
    <property type="term" value="F:rRNA (uridine-C5-)-methyltransferase activity"/>
    <property type="evidence" value="ECO:0007669"/>
    <property type="project" value="UniProtKB-UniRule"/>
</dbReference>
<dbReference type="PROSITE" id="PS01231">
    <property type="entry name" value="TRMA_2"/>
    <property type="match status" value="1"/>
</dbReference>
<dbReference type="InterPro" id="IPR001566">
    <property type="entry name" value="23S_rRNA_MeTrfase_RlmD"/>
</dbReference>
<proteinExistence type="inferred from homology"/>
<feature type="active site" description="Nucleophile" evidence="11 12">
    <location>
        <position position="400"/>
    </location>
</feature>
<dbReference type="AlphaFoldDB" id="A0A8J6IWV8"/>
<dbReference type="GO" id="GO:0005506">
    <property type="term" value="F:iron ion binding"/>
    <property type="evidence" value="ECO:0007669"/>
    <property type="project" value="UniProtKB-UniRule"/>
</dbReference>
<dbReference type="SUPFAM" id="SSF53335">
    <property type="entry name" value="S-adenosyl-L-methionine-dependent methyltransferases"/>
    <property type="match status" value="1"/>
</dbReference>
<protein>
    <recommendedName>
        <fullName evidence="11">23S rRNA (uracil(1939)-C(5))-methyltransferase RlmD</fullName>
        <ecNumber evidence="11">2.1.1.190</ecNumber>
    </recommendedName>
    <alternativeName>
        <fullName evidence="11">23S rRNA(m5U1939)-methyltransferase</fullName>
    </alternativeName>
</protein>
<dbReference type="Pfam" id="PF05958">
    <property type="entry name" value="tRNA_U5-meth_tr"/>
    <property type="match status" value="1"/>
</dbReference>
<comment type="catalytic activity">
    <reaction evidence="9 11">
        <text>uridine(1939) in 23S rRNA + S-adenosyl-L-methionine = 5-methyluridine(1939) in 23S rRNA + S-adenosyl-L-homocysteine + H(+)</text>
        <dbReference type="Rhea" id="RHEA:42908"/>
        <dbReference type="Rhea" id="RHEA-COMP:10278"/>
        <dbReference type="Rhea" id="RHEA-COMP:10279"/>
        <dbReference type="ChEBI" id="CHEBI:15378"/>
        <dbReference type="ChEBI" id="CHEBI:57856"/>
        <dbReference type="ChEBI" id="CHEBI:59789"/>
        <dbReference type="ChEBI" id="CHEBI:65315"/>
        <dbReference type="ChEBI" id="CHEBI:74447"/>
        <dbReference type="EC" id="2.1.1.190"/>
    </reaction>
</comment>
<feature type="binding site" evidence="11 12">
    <location>
        <position position="305"/>
    </location>
    <ligand>
        <name>S-adenosyl-L-methionine</name>
        <dbReference type="ChEBI" id="CHEBI:59789"/>
    </ligand>
</feature>
<feature type="binding site" evidence="11 12">
    <location>
        <position position="374"/>
    </location>
    <ligand>
        <name>S-adenosyl-L-methionine</name>
        <dbReference type="ChEBI" id="CHEBI:59789"/>
    </ligand>
</feature>
<evidence type="ECO:0000256" key="11">
    <source>
        <dbReference type="HAMAP-Rule" id="MF_01010"/>
    </source>
</evidence>
<keyword evidence="15" id="KW-1185">Reference proteome</keyword>
<feature type="binding site" evidence="11">
    <location>
        <position position="170"/>
    </location>
    <ligand>
        <name>[4Fe-4S] cluster</name>
        <dbReference type="ChEBI" id="CHEBI:49883"/>
    </ligand>
</feature>
<evidence type="ECO:0000256" key="10">
    <source>
        <dbReference type="ARBA" id="ARBA00059995"/>
    </source>
</evidence>
<dbReference type="GO" id="GO:0003723">
    <property type="term" value="F:RNA binding"/>
    <property type="evidence" value="ECO:0007669"/>
    <property type="project" value="InterPro"/>
</dbReference>
<feature type="binding site" evidence="11">
    <location>
        <position position="90"/>
    </location>
    <ligand>
        <name>[4Fe-4S] cluster</name>
        <dbReference type="ChEBI" id="CHEBI:49883"/>
    </ligand>
</feature>
<dbReference type="SUPFAM" id="SSF50249">
    <property type="entry name" value="Nucleic acid-binding proteins"/>
    <property type="match status" value="1"/>
</dbReference>
<dbReference type="GO" id="GO:0051539">
    <property type="term" value="F:4 iron, 4 sulfur cluster binding"/>
    <property type="evidence" value="ECO:0007669"/>
    <property type="project" value="UniProtKB-KW"/>
</dbReference>
<dbReference type="GO" id="GO:0070475">
    <property type="term" value="P:rRNA base methylation"/>
    <property type="evidence" value="ECO:0007669"/>
    <property type="project" value="TreeGrafter"/>
</dbReference>
<dbReference type="PANTHER" id="PTHR11061">
    <property type="entry name" value="RNA M5U METHYLTRANSFERASE"/>
    <property type="match status" value="1"/>
</dbReference>
<sequence length="443" mass="49429">MVQIFKAPKKSPKKNTPLKRSLSIDTVDHHGVGVCRSHSPVVFVEQALPGEQCDVLIHEQKKHLWRGKTVKVVKASEARVKPFCPHFKECGGCQNQHADSEQLLTLKQTAVDELVKRQSGFDGLNWQAPLSSSSTGYRRKARLAIDSQHGKFELGFRAENSKRIIDISECQVLTPALQTLLPALKACMLRFNNKKSLGHISLFDADNQLQVCLRITADLNVKDKSLLTDFAQNNHCELLIERQKGQFESITGELKPASYVLNDGTELVVQPDDFVQVNREVNRAMVNQASDWLDIKPDDSVLDLFCGLGNFSLPLAKHAKAVIGVEGVDNMVQRAAQNAAHNQIENCRFVQADLFEVDWLKKLPHADFSKVLLDPARAGASDVVPSLIKLNPQRIVYVSCNPATFARDITQLKQGGYQLDKISLLDMFPHTVHTELMALFIRG</sequence>
<dbReference type="PROSITE" id="PS51687">
    <property type="entry name" value="SAM_MT_RNA_M5U"/>
    <property type="match status" value="1"/>
</dbReference>
<keyword evidence="8 11" id="KW-0411">Iron-sulfur</keyword>